<dbReference type="Gene3D" id="3.30.1360.120">
    <property type="entry name" value="Probable tRNA modification gtpase trme, domain 1"/>
    <property type="match status" value="1"/>
</dbReference>
<keyword evidence="4 10" id="KW-0479">Metal-binding</keyword>
<dbReference type="EMBL" id="DXHL01000007">
    <property type="protein sequence ID" value="HIW10222.1"/>
    <property type="molecule type" value="Genomic_DNA"/>
</dbReference>
<reference evidence="13" key="2">
    <citation type="submission" date="2021-04" db="EMBL/GenBank/DDBJ databases">
        <authorList>
            <person name="Gilroy R."/>
        </authorList>
    </citation>
    <scope>NUCLEOTIDE SEQUENCE</scope>
    <source>
        <strain evidence="13">ChiBcec15-1070</strain>
    </source>
</reference>
<dbReference type="GO" id="GO:0030488">
    <property type="term" value="P:tRNA methylation"/>
    <property type="evidence" value="ECO:0007669"/>
    <property type="project" value="TreeGrafter"/>
</dbReference>
<keyword evidence="8 10" id="KW-0630">Potassium</keyword>
<evidence type="ECO:0000256" key="1">
    <source>
        <dbReference type="ARBA" id="ARBA00011043"/>
    </source>
</evidence>
<dbReference type="NCBIfam" id="NF003661">
    <property type="entry name" value="PRK05291.1-3"/>
    <property type="match status" value="1"/>
</dbReference>
<evidence type="ECO:0000256" key="7">
    <source>
        <dbReference type="ARBA" id="ARBA00022842"/>
    </source>
</evidence>
<dbReference type="Pfam" id="PF12631">
    <property type="entry name" value="MnmE_helical"/>
    <property type="match status" value="1"/>
</dbReference>
<dbReference type="Gene3D" id="3.40.50.300">
    <property type="entry name" value="P-loop containing nucleotide triphosphate hydrolases"/>
    <property type="match status" value="1"/>
</dbReference>
<feature type="binding site" evidence="10">
    <location>
        <position position="456"/>
    </location>
    <ligand>
        <name>(6S)-5-formyl-5,6,7,8-tetrahydrofolate</name>
        <dbReference type="ChEBI" id="CHEBI:57457"/>
    </ligand>
</feature>
<name>A0A9D1QBL9_9BACT</name>
<organism evidence="13 14">
    <name type="scientific">Candidatus Rikenella faecigallinarum</name>
    <dbReference type="NCBI Taxonomy" id="2838745"/>
    <lineage>
        <taxon>Bacteria</taxon>
        <taxon>Pseudomonadati</taxon>
        <taxon>Bacteroidota</taxon>
        <taxon>Bacteroidia</taxon>
        <taxon>Bacteroidales</taxon>
        <taxon>Rikenellaceae</taxon>
        <taxon>Rikenella</taxon>
    </lineage>
</organism>
<dbReference type="InterPro" id="IPR027368">
    <property type="entry name" value="MnmE_dom2"/>
</dbReference>
<keyword evidence="6 10" id="KW-0378">Hydrolase</keyword>
<evidence type="ECO:0000256" key="10">
    <source>
        <dbReference type="HAMAP-Rule" id="MF_00379"/>
    </source>
</evidence>
<feature type="binding site" evidence="10">
    <location>
        <position position="255"/>
    </location>
    <ligand>
        <name>Mg(2+)</name>
        <dbReference type="ChEBI" id="CHEBI:18420"/>
    </ligand>
</feature>
<keyword evidence="9 10" id="KW-0342">GTP-binding</keyword>
<dbReference type="FunFam" id="3.40.50.300:FF:001376">
    <property type="entry name" value="tRNA modification GTPase MnmE"/>
    <property type="match status" value="1"/>
</dbReference>
<dbReference type="InterPro" id="IPR027266">
    <property type="entry name" value="TrmE/GcvT-like"/>
</dbReference>
<feature type="domain" description="TrmE-type G" evidence="12">
    <location>
        <begin position="220"/>
        <end position="379"/>
    </location>
</feature>
<evidence type="ECO:0000256" key="8">
    <source>
        <dbReference type="ARBA" id="ARBA00022958"/>
    </source>
</evidence>
<keyword evidence="7 10" id="KW-0460">Magnesium</keyword>
<dbReference type="InterPro" id="IPR018948">
    <property type="entry name" value="GTP-bd_TrmE_N"/>
</dbReference>
<feature type="binding site" evidence="10">
    <location>
        <position position="249"/>
    </location>
    <ligand>
        <name>K(+)</name>
        <dbReference type="ChEBI" id="CHEBI:29103"/>
    </ligand>
</feature>
<comment type="subunit">
    <text evidence="10">Homodimer. Heterotetramer of two MnmE and two MnmG subunits.</text>
</comment>
<feature type="binding site" evidence="10">
    <location>
        <position position="251"/>
    </location>
    <ligand>
        <name>K(+)</name>
        <dbReference type="ChEBI" id="CHEBI:29103"/>
    </ligand>
</feature>
<dbReference type="HAMAP" id="MF_00379">
    <property type="entry name" value="GTPase_MnmE"/>
    <property type="match status" value="1"/>
</dbReference>
<evidence type="ECO:0000256" key="6">
    <source>
        <dbReference type="ARBA" id="ARBA00022801"/>
    </source>
</evidence>
<feature type="binding site" evidence="10">
    <location>
        <position position="124"/>
    </location>
    <ligand>
        <name>(6S)-5-formyl-5,6,7,8-tetrahydrofolate</name>
        <dbReference type="ChEBI" id="CHEBI:57457"/>
    </ligand>
</feature>
<comment type="cofactor">
    <cofactor evidence="10">
        <name>K(+)</name>
        <dbReference type="ChEBI" id="CHEBI:29103"/>
    </cofactor>
    <text evidence="10">Binds 1 potassium ion per subunit.</text>
</comment>
<feature type="binding site" evidence="10">
    <location>
        <position position="230"/>
    </location>
    <ligand>
        <name>K(+)</name>
        <dbReference type="ChEBI" id="CHEBI:29103"/>
    </ligand>
</feature>
<dbReference type="SUPFAM" id="SSF52540">
    <property type="entry name" value="P-loop containing nucleoside triphosphate hydrolases"/>
    <property type="match status" value="1"/>
</dbReference>
<protein>
    <recommendedName>
        <fullName evidence="10">tRNA modification GTPase MnmE</fullName>
        <ecNumber evidence="10">3.6.-.-</ecNumber>
    </recommendedName>
</protein>
<dbReference type="NCBIfam" id="TIGR00450">
    <property type="entry name" value="mnmE_trmE_thdF"/>
    <property type="match status" value="1"/>
</dbReference>
<dbReference type="PANTHER" id="PTHR42714:SF2">
    <property type="entry name" value="TRNA MODIFICATION GTPASE GTPBP3, MITOCHONDRIAL"/>
    <property type="match status" value="1"/>
</dbReference>
<dbReference type="GO" id="GO:0002098">
    <property type="term" value="P:tRNA wobble uridine modification"/>
    <property type="evidence" value="ECO:0007669"/>
    <property type="project" value="TreeGrafter"/>
</dbReference>
<dbReference type="GO" id="GO:0003924">
    <property type="term" value="F:GTPase activity"/>
    <property type="evidence" value="ECO:0007669"/>
    <property type="project" value="UniProtKB-UniRule"/>
</dbReference>
<evidence type="ECO:0000256" key="4">
    <source>
        <dbReference type="ARBA" id="ARBA00022723"/>
    </source>
</evidence>
<dbReference type="GO" id="GO:0005525">
    <property type="term" value="F:GTP binding"/>
    <property type="evidence" value="ECO:0007669"/>
    <property type="project" value="UniProtKB-UniRule"/>
</dbReference>
<keyword evidence="2 10" id="KW-0963">Cytoplasm</keyword>
<comment type="caution">
    <text evidence="13">The sequence shown here is derived from an EMBL/GenBank/DDBJ whole genome shotgun (WGS) entry which is preliminary data.</text>
</comment>
<dbReference type="GO" id="GO:0005829">
    <property type="term" value="C:cytosol"/>
    <property type="evidence" value="ECO:0007669"/>
    <property type="project" value="TreeGrafter"/>
</dbReference>
<keyword evidence="5 10" id="KW-0547">Nucleotide-binding</keyword>
<dbReference type="GO" id="GO:0046872">
    <property type="term" value="F:metal ion binding"/>
    <property type="evidence" value="ECO:0007669"/>
    <property type="project" value="UniProtKB-KW"/>
</dbReference>
<reference evidence="13" key="1">
    <citation type="journal article" date="2021" name="PeerJ">
        <title>Extensive microbial diversity within the chicken gut microbiome revealed by metagenomics and culture.</title>
        <authorList>
            <person name="Gilroy R."/>
            <person name="Ravi A."/>
            <person name="Getino M."/>
            <person name="Pursley I."/>
            <person name="Horton D.L."/>
            <person name="Alikhan N.F."/>
            <person name="Baker D."/>
            <person name="Gharbi K."/>
            <person name="Hall N."/>
            <person name="Watson M."/>
            <person name="Adriaenssens E.M."/>
            <person name="Foster-Nyarko E."/>
            <person name="Jarju S."/>
            <person name="Secka A."/>
            <person name="Antonio M."/>
            <person name="Oren A."/>
            <person name="Chaudhuri R.R."/>
            <person name="La Ragione R."/>
            <person name="Hildebrand F."/>
            <person name="Pallen M.J."/>
        </authorList>
    </citation>
    <scope>NUCLEOTIDE SEQUENCE</scope>
    <source>
        <strain evidence="13">ChiBcec15-1070</strain>
    </source>
</reference>
<evidence type="ECO:0000259" key="12">
    <source>
        <dbReference type="PROSITE" id="PS51709"/>
    </source>
</evidence>
<feature type="binding site" evidence="10">
    <location>
        <begin position="230"/>
        <end position="235"/>
    </location>
    <ligand>
        <name>GTP</name>
        <dbReference type="ChEBI" id="CHEBI:37565"/>
    </ligand>
</feature>
<dbReference type="InterPro" id="IPR005225">
    <property type="entry name" value="Small_GTP-bd"/>
</dbReference>
<evidence type="ECO:0000256" key="3">
    <source>
        <dbReference type="ARBA" id="ARBA00022694"/>
    </source>
</evidence>
<dbReference type="InterPro" id="IPR025867">
    <property type="entry name" value="MnmE_helical"/>
</dbReference>
<dbReference type="Pfam" id="PF10396">
    <property type="entry name" value="TrmE_N"/>
    <property type="match status" value="1"/>
</dbReference>
<dbReference type="AlphaFoldDB" id="A0A9D1QBL9"/>
<feature type="binding site" evidence="10">
    <location>
        <begin position="360"/>
        <end position="362"/>
    </location>
    <ligand>
        <name>GTP</name>
        <dbReference type="ChEBI" id="CHEBI:37565"/>
    </ligand>
</feature>
<dbReference type="InterPro" id="IPR006073">
    <property type="entry name" value="GTP-bd"/>
</dbReference>
<dbReference type="InterPro" id="IPR031168">
    <property type="entry name" value="G_TrmE"/>
</dbReference>
<evidence type="ECO:0000256" key="9">
    <source>
        <dbReference type="ARBA" id="ARBA00023134"/>
    </source>
</evidence>
<comment type="subcellular location">
    <subcellularLocation>
        <location evidence="10">Cytoplasm</location>
    </subcellularLocation>
</comment>
<feature type="binding site" evidence="10">
    <location>
        <begin position="249"/>
        <end position="255"/>
    </location>
    <ligand>
        <name>GTP</name>
        <dbReference type="ChEBI" id="CHEBI:37565"/>
    </ligand>
</feature>
<evidence type="ECO:0000256" key="11">
    <source>
        <dbReference type="RuleBase" id="RU003313"/>
    </source>
</evidence>
<dbReference type="InterPro" id="IPR027417">
    <property type="entry name" value="P-loop_NTPase"/>
</dbReference>
<comment type="similarity">
    <text evidence="1 10 11">Belongs to the TRAFAC class TrmE-Era-EngA-EngB-Septin-like GTPase superfamily. TrmE GTPase family.</text>
</comment>
<evidence type="ECO:0000256" key="2">
    <source>
        <dbReference type="ARBA" id="ARBA00022490"/>
    </source>
</evidence>
<feature type="binding site" evidence="10">
    <location>
        <position position="234"/>
    </location>
    <ligand>
        <name>Mg(2+)</name>
        <dbReference type="ChEBI" id="CHEBI:18420"/>
    </ligand>
</feature>
<evidence type="ECO:0000256" key="5">
    <source>
        <dbReference type="ARBA" id="ARBA00022741"/>
    </source>
</evidence>
<feature type="binding site" evidence="10">
    <location>
        <position position="85"/>
    </location>
    <ligand>
        <name>(6S)-5-formyl-5,6,7,8-tetrahydrofolate</name>
        <dbReference type="ChEBI" id="CHEBI:57457"/>
    </ligand>
</feature>
<feature type="binding site" evidence="10">
    <location>
        <begin position="274"/>
        <end position="277"/>
    </location>
    <ligand>
        <name>GTP</name>
        <dbReference type="ChEBI" id="CHEBI:37565"/>
    </ligand>
</feature>
<dbReference type="PANTHER" id="PTHR42714">
    <property type="entry name" value="TRNA MODIFICATION GTPASE GTPBP3"/>
    <property type="match status" value="1"/>
</dbReference>
<dbReference type="CDD" id="cd04164">
    <property type="entry name" value="trmE"/>
    <property type="match status" value="1"/>
</dbReference>
<feature type="binding site" evidence="10">
    <location>
        <position position="254"/>
    </location>
    <ligand>
        <name>K(+)</name>
        <dbReference type="ChEBI" id="CHEBI:29103"/>
    </ligand>
</feature>
<dbReference type="Gene3D" id="1.20.120.430">
    <property type="entry name" value="tRNA modification GTPase MnmE domain 2"/>
    <property type="match status" value="1"/>
</dbReference>
<dbReference type="Pfam" id="PF01926">
    <property type="entry name" value="MMR_HSR1"/>
    <property type="match status" value="1"/>
</dbReference>
<sequence>MQIDTSQTTTIAALATGHGGAIALLRLSGPDAVSITETIFSKPLAQASGYTVHFGTISDGERLLDEVLVTLFRAPHSYTGEDMVEISCHGSDYIVQEILALLIRRGAVPAAAGEFTRRAFLNGKLDLSQAEAVADLIASESASAHRIALNQMRGGYAAKLTTLRAKLLHITSLLELELDFSEEDVEFADRSELRCLLEEILERCQSLAASFRTGNVLKNGVPVAIAGAPNAGKSTLLNRLIGEERAIVSDIAGTTRDFIEETITLSGIRFRFIDTAGLRHTDDTVEALGIERARERIRRARIVLLLIAEPLSQEAVEEQIQSLAVTDDQQLIVLLNKRDLWDTTPLEEYLQSRYPVVSISARSGDGLDSLKALLVSTIGYGSDDDALVVSNIRHYEALIQASESLQRAISAVHSGISADLVSEEVRQVLHHLGTITGEITTDEVLCSIFSKFCIGK</sequence>
<accession>A0A9D1QBL9</accession>
<dbReference type="CDD" id="cd14858">
    <property type="entry name" value="TrmE_N"/>
    <property type="match status" value="1"/>
</dbReference>
<evidence type="ECO:0000313" key="13">
    <source>
        <dbReference type="EMBL" id="HIW10222.1"/>
    </source>
</evidence>
<dbReference type="EC" id="3.6.-.-" evidence="10"/>
<feature type="binding site" evidence="10">
    <location>
        <position position="26"/>
    </location>
    <ligand>
        <name>(6S)-5-formyl-5,6,7,8-tetrahydrofolate</name>
        <dbReference type="ChEBI" id="CHEBI:57457"/>
    </ligand>
</feature>
<dbReference type="NCBIfam" id="TIGR00231">
    <property type="entry name" value="small_GTP"/>
    <property type="match status" value="1"/>
</dbReference>
<dbReference type="InterPro" id="IPR004520">
    <property type="entry name" value="GTPase_MnmE"/>
</dbReference>
<proteinExistence type="inferred from homology"/>
<gene>
    <name evidence="10 13" type="primary">mnmE</name>
    <name evidence="10" type="synonym">trmE</name>
    <name evidence="13" type="ORF">H9888_01855</name>
</gene>
<keyword evidence="3 10" id="KW-0819">tRNA processing</keyword>
<comment type="caution">
    <text evidence="10">Lacks conserved residue(s) required for the propagation of feature annotation.</text>
</comment>
<dbReference type="Proteomes" id="UP000823926">
    <property type="component" value="Unassembled WGS sequence"/>
</dbReference>
<comment type="function">
    <text evidence="10">Exhibits a very high intrinsic GTPase hydrolysis rate. Involved in the addition of a carboxymethylaminomethyl (cmnm) group at the wobble position (U34) of certain tRNAs, forming tRNA-cmnm(5)s(2)U34.</text>
</comment>
<dbReference type="PROSITE" id="PS51709">
    <property type="entry name" value="G_TRME"/>
    <property type="match status" value="1"/>
</dbReference>
<evidence type="ECO:0000313" key="14">
    <source>
        <dbReference type="Proteomes" id="UP000823926"/>
    </source>
</evidence>